<name>W1YPG0_9ZZZZ</name>
<keyword evidence="3 6" id="KW-0812">Transmembrane</keyword>
<gene>
    <name evidence="7" type="ORF">Q604_UNBC01765G0001</name>
</gene>
<evidence type="ECO:0000256" key="6">
    <source>
        <dbReference type="SAM" id="Phobius"/>
    </source>
</evidence>
<keyword evidence="5 6" id="KW-0472">Membrane</keyword>
<evidence type="ECO:0000256" key="3">
    <source>
        <dbReference type="ARBA" id="ARBA00022692"/>
    </source>
</evidence>
<evidence type="ECO:0000313" key="7">
    <source>
        <dbReference type="EMBL" id="ETJ44206.1"/>
    </source>
</evidence>
<dbReference type="AlphaFoldDB" id="W1YPG0"/>
<reference evidence="7" key="1">
    <citation type="submission" date="2013-12" db="EMBL/GenBank/DDBJ databases">
        <title>A Varibaculum cambriense genome reconstructed from a premature infant gut community with otherwise low bacterial novelty that shifts toward anaerobic metabolism during the third week of life.</title>
        <authorList>
            <person name="Brown C.T."/>
            <person name="Sharon I."/>
            <person name="Thomas B.C."/>
            <person name="Castelle C.J."/>
            <person name="Morowitz M.J."/>
            <person name="Banfield J.F."/>
        </authorList>
    </citation>
    <scope>NUCLEOTIDE SEQUENCE</scope>
</reference>
<dbReference type="EMBL" id="AZMM01001765">
    <property type="protein sequence ID" value="ETJ44206.1"/>
    <property type="molecule type" value="Genomic_DNA"/>
</dbReference>
<sequence>DFHTRLGLALTYIPALLLIVFVTDSFQALLISQMFLSLQLPITIFLQLYMTSSRKVMGQYANHTYTNVLLWGIGIVVTVMNIYLLYVGA</sequence>
<feature type="transmembrane region" description="Helical" evidence="6">
    <location>
        <begin position="6"/>
        <end position="22"/>
    </location>
</feature>
<proteinExistence type="predicted"/>
<keyword evidence="4 6" id="KW-1133">Transmembrane helix</keyword>
<dbReference type="InterPro" id="IPR001046">
    <property type="entry name" value="NRAMP_fam"/>
</dbReference>
<dbReference type="GO" id="GO:0034755">
    <property type="term" value="P:iron ion transmembrane transport"/>
    <property type="evidence" value="ECO:0007669"/>
    <property type="project" value="TreeGrafter"/>
</dbReference>
<keyword evidence="2" id="KW-0813">Transport</keyword>
<feature type="non-terminal residue" evidence="7">
    <location>
        <position position="1"/>
    </location>
</feature>
<dbReference type="PANTHER" id="PTHR11706">
    <property type="entry name" value="SOLUTE CARRIER PROTEIN FAMILY 11 MEMBER"/>
    <property type="match status" value="1"/>
</dbReference>
<comment type="caution">
    <text evidence="7">The sequence shown here is derived from an EMBL/GenBank/DDBJ whole genome shotgun (WGS) entry which is preliminary data.</text>
</comment>
<evidence type="ECO:0000256" key="5">
    <source>
        <dbReference type="ARBA" id="ARBA00023136"/>
    </source>
</evidence>
<feature type="transmembrane region" description="Helical" evidence="6">
    <location>
        <begin position="68"/>
        <end position="87"/>
    </location>
</feature>
<feature type="transmembrane region" description="Helical" evidence="6">
    <location>
        <begin position="29"/>
        <end position="48"/>
    </location>
</feature>
<dbReference type="GO" id="GO:0005886">
    <property type="term" value="C:plasma membrane"/>
    <property type="evidence" value="ECO:0007669"/>
    <property type="project" value="TreeGrafter"/>
</dbReference>
<dbReference type="Pfam" id="PF01566">
    <property type="entry name" value="Nramp"/>
    <property type="match status" value="1"/>
</dbReference>
<comment type="subcellular location">
    <subcellularLocation>
        <location evidence="1">Membrane</location>
        <topology evidence="1">Multi-pass membrane protein</topology>
    </subcellularLocation>
</comment>
<evidence type="ECO:0000256" key="4">
    <source>
        <dbReference type="ARBA" id="ARBA00022989"/>
    </source>
</evidence>
<evidence type="ECO:0000256" key="2">
    <source>
        <dbReference type="ARBA" id="ARBA00022448"/>
    </source>
</evidence>
<dbReference type="GO" id="GO:0005384">
    <property type="term" value="F:manganese ion transmembrane transporter activity"/>
    <property type="evidence" value="ECO:0007669"/>
    <property type="project" value="TreeGrafter"/>
</dbReference>
<accession>W1YPG0</accession>
<dbReference type="GO" id="GO:0015086">
    <property type="term" value="F:cadmium ion transmembrane transporter activity"/>
    <property type="evidence" value="ECO:0007669"/>
    <property type="project" value="TreeGrafter"/>
</dbReference>
<organism evidence="7">
    <name type="scientific">human gut metagenome</name>
    <dbReference type="NCBI Taxonomy" id="408170"/>
    <lineage>
        <taxon>unclassified sequences</taxon>
        <taxon>metagenomes</taxon>
        <taxon>organismal metagenomes</taxon>
    </lineage>
</organism>
<dbReference type="PANTHER" id="PTHR11706:SF33">
    <property type="entry name" value="NATURAL RESISTANCE-ASSOCIATED MACROPHAGE PROTEIN 2"/>
    <property type="match status" value="1"/>
</dbReference>
<protein>
    <submittedName>
        <fullName evidence="7">Natural resistance-associated macrophage protein</fullName>
    </submittedName>
</protein>
<evidence type="ECO:0000256" key="1">
    <source>
        <dbReference type="ARBA" id="ARBA00004141"/>
    </source>
</evidence>